<evidence type="ECO:0000313" key="2">
    <source>
        <dbReference type="EMBL" id="EEP21107.1"/>
    </source>
</evidence>
<dbReference type="HOGENOM" id="CLU_1881690_0_0_11"/>
<evidence type="ECO:0000256" key="1">
    <source>
        <dbReference type="SAM" id="MobiDB-lite"/>
    </source>
</evidence>
<accession>C4FDS6</accession>
<proteinExistence type="predicted"/>
<evidence type="ECO:0000313" key="3">
    <source>
        <dbReference type="Proteomes" id="UP000006408"/>
    </source>
</evidence>
<keyword evidence="3" id="KW-1185">Reference proteome</keyword>
<dbReference type="EMBL" id="ABYS02000004">
    <property type="protein sequence ID" value="EEP21107.1"/>
    <property type="molecule type" value="Genomic_DNA"/>
</dbReference>
<protein>
    <submittedName>
        <fullName evidence="2">Uncharacterized protein</fullName>
    </submittedName>
</protein>
<gene>
    <name evidence="2" type="ORF">BIFANG_02464</name>
</gene>
<reference evidence="2" key="1">
    <citation type="submission" date="2009-04" db="EMBL/GenBank/DDBJ databases">
        <authorList>
            <person name="Weinstock G."/>
            <person name="Sodergren E."/>
            <person name="Clifton S."/>
            <person name="Fulton L."/>
            <person name="Fulton B."/>
            <person name="Courtney L."/>
            <person name="Fronick C."/>
            <person name="Harrison M."/>
            <person name="Strong C."/>
            <person name="Farmer C."/>
            <person name="Delahaunty K."/>
            <person name="Markovic C."/>
            <person name="Hall O."/>
            <person name="Minx P."/>
            <person name="Tomlinson C."/>
            <person name="Mitreva M."/>
            <person name="Nelson J."/>
            <person name="Hou S."/>
            <person name="Wollam A."/>
            <person name="Pepin K.H."/>
            <person name="Johnson M."/>
            <person name="Bhonagiri V."/>
            <person name="Nash W.E."/>
            <person name="Warren W."/>
            <person name="Chinwalla A."/>
            <person name="Mardis E.R."/>
            <person name="Wilson R.K."/>
        </authorList>
    </citation>
    <scope>NUCLEOTIDE SEQUENCE [LARGE SCALE GENOMIC DNA]</scope>
    <source>
        <strain evidence="2">DSM 20098</strain>
    </source>
</reference>
<feature type="compositionally biased region" description="Basic and acidic residues" evidence="1">
    <location>
        <begin position="107"/>
        <end position="128"/>
    </location>
</feature>
<feature type="region of interest" description="Disordered" evidence="1">
    <location>
        <begin position="91"/>
        <end position="135"/>
    </location>
</feature>
<organism evidence="2 3">
    <name type="scientific">Bifidobacterium angulatum DSM 20098 = JCM 7096</name>
    <dbReference type="NCBI Taxonomy" id="518635"/>
    <lineage>
        <taxon>Bacteria</taxon>
        <taxon>Bacillati</taxon>
        <taxon>Actinomycetota</taxon>
        <taxon>Actinomycetes</taxon>
        <taxon>Bifidobacteriales</taxon>
        <taxon>Bifidobacteriaceae</taxon>
        <taxon>Bifidobacterium</taxon>
    </lineage>
</organism>
<dbReference type="Proteomes" id="UP000006408">
    <property type="component" value="Unassembled WGS sequence"/>
</dbReference>
<comment type="caution">
    <text evidence="2">The sequence shown here is derived from an EMBL/GenBank/DDBJ whole genome shotgun (WGS) entry which is preliminary data.</text>
</comment>
<sequence>MMLLFFTHLRSLNVCLAREQVALVIGCADALHGCAVHSDEIRDWVVEMDEFGPDFVQMGSQLPDFVQMNRPVGANVRIVCGRDWMLKLSAEQDGREQTGRRGQMAGLRDENGQEREDREGQRRTEKNKGKQRRYG</sequence>
<name>C4FDS6_9BIFI</name>
<dbReference type="AlphaFoldDB" id="C4FDS6"/>